<evidence type="ECO:0000256" key="17">
    <source>
        <dbReference type="ARBA" id="ARBA00023273"/>
    </source>
</evidence>
<evidence type="ECO:0000256" key="13">
    <source>
        <dbReference type="ARBA" id="ARBA00023136"/>
    </source>
</evidence>
<keyword evidence="11" id="KW-0677">Repeat</keyword>
<feature type="transmembrane region" description="Helical" evidence="25">
    <location>
        <begin position="219"/>
        <end position="244"/>
    </location>
</feature>
<keyword evidence="29" id="KW-1185">Reference proteome</keyword>
<dbReference type="Pfam" id="PF25021">
    <property type="entry name" value="TEN_NHL"/>
    <property type="match status" value="1"/>
</dbReference>
<dbReference type="Proteomes" id="UP000694557">
    <property type="component" value="Unassembled WGS sequence"/>
</dbReference>
<dbReference type="PROSITE" id="PS01186">
    <property type="entry name" value="EGF_2"/>
    <property type="match status" value="2"/>
</dbReference>
<dbReference type="InterPro" id="IPR011041">
    <property type="entry name" value="Quinoprot_gluc/sorb_DH_b-prop"/>
</dbReference>
<feature type="region of interest" description="Disordered" evidence="24">
    <location>
        <begin position="1"/>
        <end position="49"/>
    </location>
</feature>
<dbReference type="SUPFAM" id="SSF101898">
    <property type="entry name" value="NHL repeat"/>
    <property type="match status" value="1"/>
</dbReference>
<keyword evidence="14 23" id="KW-1015">Disulfide bond</keyword>
<dbReference type="NCBIfam" id="TIGR01643">
    <property type="entry name" value="YD_repeat_2x"/>
    <property type="match status" value="2"/>
</dbReference>
<dbReference type="GO" id="GO:0007157">
    <property type="term" value="P:heterophilic cell-cell adhesion via plasma membrane cell adhesion molecules"/>
    <property type="evidence" value="ECO:0007669"/>
    <property type="project" value="TreeGrafter"/>
</dbReference>
<comment type="subcellular location">
    <subcellularLocation>
        <location evidence="2">Cell membrane</location>
        <topology evidence="2">Single-pass membrane protein</topology>
    </subcellularLocation>
    <subcellularLocation>
        <location evidence="3">Cell projection</location>
    </subcellularLocation>
    <subcellularLocation>
        <location evidence="4">Cytoplasm</location>
    </subcellularLocation>
    <subcellularLocation>
        <location evidence="1">Nucleus</location>
    </subcellularLocation>
</comment>
<feature type="region of interest" description="Disordered" evidence="24">
    <location>
        <begin position="74"/>
        <end position="149"/>
    </location>
</feature>
<evidence type="ECO:0000256" key="20">
    <source>
        <dbReference type="ARBA" id="ARBA00077039"/>
    </source>
</evidence>
<feature type="compositionally biased region" description="Polar residues" evidence="24">
    <location>
        <begin position="107"/>
        <end position="120"/>
    </location>
</feature>
<evidence type="ECO:0000256" key="24">
    <source>
        <dbReference type="SAM" id="MobiDB-lite"/>
    </source>
</evidence>
<evidence type="ECO:0000256" key="25">
    <source>
        <dbReference type="SAM" id="Phobius"/>
    </source>
</evidence>
<evidence type="ECO:0000256" key="21">
    <source>
        <dbReference type="ARBA" id="ARBA00081434"/>
    </source>
</evidence>
<evidence type="ECO:0000256" key="10">
    <source>
        <dbReference type="ARBA" id="ARBA00022692"/>
    </source>
</evidence>
<sequence>MEVKERRPYRSLTARRDTERRYTSSSADSEDGGKVNPKGYSSSETLKAFDQESRMAAYGSRVKDMVHHEADEFCRPGEEQTNHSSRLRTPPLPLSMSHSPNHLHHTASINSLNRGQYTPRSNPSPAPTDSSAPPEGQGSGQESGSAHDNWLLNSNIPLETRHFLFKPGGTSPMYCTTSPGYPLTSSTVYSPPPRPLPRNTFSRPAFGLKKPYKHCNWKCAALSAILTSITLVFLLAYFIAMHLFGLNWHLQPMQGQMSQLSEDNTSGLPLPTDLSLPPLGNTGLELFIDMGEIDVGRKVAQQIPPGVFWRSQVFVDHSMYLKFNVSLGKDALVGIYGRRGLPPSHTQFDFVELLDGRRLLSGEVVSGGVEGPVALQRSLVPVTTHNTGLIQYMDSGIWHLAFYNDGKETETVSFITTAIDSIDDCPSDCHGNGDCVAGTCHCFLGFRASCPVLCSGNGQYLKGRCMCHSGWKGGECDVPTNQCIDVTCSGHGTCIVGTCICNPAYKGENCEEVDCLDPTCSGRGVCVRGECHCFVGWGGSGCESTRASCMDQCSGHGAFLTDTGTCSCDPNWTGQDCSTEICAADCGGHGICMSGTCRCDDGWMGAGCDQRACHPRCSEHGTCKEGKCECSPGWNGEHCTMGRTERHKGCPSLCNGNGRCTLGNNGWYCVCQLGWRGTGCDTSMETACSDRKDNDGDGLVDCMDPDCCLQASCHTTGLCVGSPDPLDIIQETQLSSTQNNLQSFYDRVRFLVGRDSTHVIPGASPLSLSLRSHACVIRGQVVTSDGTPLVGVNISFINNPAYGYTITRQDGSFDLVTNGGVAIALRFERAPFITQEHTLWLPWGRFFVMDTIVMRHEENEIPSCDVSGFTRPSPILSPAPLTAFAGACSERGTIVPEIQALQEEVPIPGTDMALSYLSSRSPGYKSILRVTLTHSTVPFNLMKVHLVVAVEGRLFRKWFPVAPNLNYNFVWDKADVYSQKVYGLSEAFVSVGYEYESCPDLILWEKRTAILQGYEITASNLGGWALNKHHVSSTWGNGENVFVSQQPPVIVSVMGNGRHRSISCPSCNGMADDGSLYVGDFNYVRRIFTTGNVTSVLELRNKDFRHSNSPAHKYYLASSPVSGAVYLADTSTRKVFKVKSLSAIKDVAKNLELVAGTGDQCLPYDETRCGDGGKAVEATLTNPRGITVDKYGVLFFVDGTMIRRIDQNGIISTLLGFNDLTSARPLSCDAVMDISQVRLEWPTDLAVSPMDNSLYVLDNNVVLQISENHQVRIVAGRPMHCQVPGLDHFLVSKVAVHATLESANALAVSHNGILYISESDEKKINRVRQVSTNGEISLVAGAPSGCDCNNDANCDCYSGDDGYAKDARVNAPSSLAVSPDGELFVADLGNIRIRSVRRNKPYLNPLSMYEVSSPISDELYLFDSNGSHIYTQSLTTGDDIYNLTYSGEGDLASITDQNNNVVTIRRDTTGMPLWLMVPDGQTFWFTIGTNNALKTIAAQGQELAMMTYHGSSSLLATKSNNNGWTTFYEYDSYGRLTNVTYPTGRVSSYRTDTDSSVRVQAEGSGKEDVTITTNLSASGTFYMLMQDQVRNSYYIGLDGSLRLVLANGMEVSLHTEPHLLAGTVNPTVSKRNVTLAIDNGLNLVEWRQRKEQARGQVTVYGRRLRVHNRNLLSLDFDRITRTEKVYDDHRKFTLRIHYDHAGRPTLWAPSSRLNGVNVTYSPGGHVAGIQRGTMSVRMEYDQNGRITSQIFADGKSWTYTYLEKSMVLLLHSQRQYIFEFDKNDRLSSVTMPNVARFTLETTHSVGYYRNTYRPSEGNASVLQDYSEDGQLMQTSYLGTGRRVMYKYGKLAKLLEMLYDTTRIAFTYDEAAGMLKVVNLQTEGTTCTIRYRQIGPLIDRQIFRFSEEGMVNARFDYVYDNSFRVTSMQAVINETPLPIDLYRYDDVSGKTEQFGKFGVIYYDINQIITTAVMTHTKHFDAYGRVKEVQYEIFRSLMYWMMVQYDNMGRVVAKELKVGPYANTTRYTYEYDADGQLQVVSVNDKPLWRYSYDLNGNLHLLSPGNSARLTPLRYDLRDRITRLGDVQYRMDEDGFLKQRGNEFFEYSSPGLLVKVYNRVSGWSIRYRYDGLGRRVSSRSSLGSHLQFFYADLSSPTRVTHMYNHTSSEISSLYYDLQGHLFSMELSSGDEFYVACDTIGTPQAVFSGSGLMIKQILHTAFGEVYLDSNPSFHLILGYQGGLYEPLSRLVHMGRRDYDTMAGRWTTPDHEVWSRLNANNIVPFNLYMFKNNNPLSNSLETKCYMTDVNSWLVTFGFQLYNVIPGYRKPSTDTMEPSYELVRTQINSILGVQCEVQRQLKAFVKLERFGQIYGASAAGCPQAAPKTLFASGGSIFGKGVKFAIRDGRISTDIISLANEDGRRMAAVLNDAFYLQDLHFTIDGMDTHYFLKLGSVEGDLSLIGMTVGRRTLETGVNVTVSQVNAVLNGRTRRITDIQLQYGALSLNTRYGSSLDEEKARVLESARQRAVAQAWTRERQRLREGEEGSRSWTEGEKQQLLGSGKVAGYDGYFVVSVDQFPQLSDSVNNIHFMRQSEMGRR</sequence>
<dbReference type="FunFam" id="2.120.10.30:FF:000005">
    <property type="entry name" value="Teneurin transmembrane protein 4"/>
    <property type="match status" value="1"/>
</dbReference>
<dbReference type="FunFam" id="2.180.10.10:FF:000001">
    <property type="entry name" value="Teneurin transmembrane protein 4"/>
    <property type="match status" value="1"/>
</dbReference>
<dbReference type="FunFam" id="2.120.10.30:FF:000006">
    <property type="entry name" value="Teneurin transmembrane protein 4"/>
    <property type="match status" value="1"/>
</dbReference>
<feature type="disulfide bond" evidence="23">
    <location>
        <begin position="650"/>
        <end position="660"/>
    </location>
</feature>
<comment type="caution">
    <text evidence="23">Lacks conserved residue(s) required for the propagation of feature annotation.</text>
</comment>
<evidence type="ECO:0000256" key="7">
    <source>
        <dbReference type="ARBA" id="ARBA00022475"/>
    </source>
</evidence>
<dbReference type="PROSITE" id="PS50026">
    <property type="entry name" value="EGF_3"/>
    <property type="match status" value="2"/>
</dbReference>
<dbReference type="PROSITE" id="PS51361">
    <property type="entry name" value="TENEURIN_N"/>
    <property type="match status" value="2"/>
</dbReference>
<evidence type="ECO:0000256" key="12">
    <source>
        <dbReference type="ARBA" id="ARBA00022989"/>
    </source>
</evidence>
<feature type="compositionally biased region" description="Basic and acidic residues" evidence="24">
    <location>
        <begin position="1"/>
        <end position="22"/>
    </location>
</feature>
<gene>
    <name evidence="28" type="primary">TENM4</name>
    <name evidence="28" type="synonym">tenm4</name>
</gene>
<keyword evidence="13 25" id="KW-0472">Membrane</keyword>
<evidence type="ECO:0000256" key="15">
    <source>
        <dbReference type="ARBA" id="ARBA00023180"/>
    </source>
</evidence>
<dbReference type="Pfam" id="PF23093">
    <property type="entry name" value="GBD_Tenm3"/>
    <property type="match status" value="1"/>
</dbReference>
<evidence type="ECO:0000256" key="5">
    <source>
        <dbReference type="ARBA" id="ARBA00009385"/>
    </source>
</evidence>
<evidence type="ECO:0000256" key="23">
    <source>
        <dbReference type="PROSITE-ProRule" id="PRU00076"/>
    </source>
</evidence>
<reference evidence="28" key="1">
    <citation type="submission" date="2025-08" db="UniProtKB">
        <authorList>
            <consortium name="Ensembl"/>
        </authorList>
    </citation>
    <scope>IDENTIFICATION</scope>
</reference>
<keyword evidence="17" id="KW-0966">Cell projection</keyword>
<name>A0A8C7HXN7_ONCKI</name>
<dbReference type="Pfam" id="PF06484">
    <property type="entry name" value="Ten_N"/>
    <property type="match status" value="2"/>
</dbReference>
<keyword evidence="9 23" id="KW-0245">EGF-like domain</keyword>
<feature type="domain" description="EGF-like" evidence="26">
    <location>
        <begin position="609"/>
        <end position="640"/>
    </location>
</feature>
<dbReference type="FunFam" id="2.10.25.10:FF:000021">
    <property type="entry name" value="Teneurin transmembrane protein 2"/>
    <property type="match status" value="1"/>
</dbReference>
<evidence type="ECO:0000313" key="29">
    <source>
        <dbReference type="Proteomes" id="UP000694557"/>
    </source>
</evidence>
<dbReference type="Pfam" id="PF15636">
    <property type="entry name" value="Tox-GHH"/>
    <property type="match status" value="1"/>
</dbReference>
<dbReference type="GO" id="GO:0050839">
    <property type="term" value="F:cell adhesion molecule binding"/>
    <property type="evidence" value="ECO:0007669"/>
    <property type="project" value="TreeGrafter"/>
</dbReference>
<dbReference type="InterPro" id="IPR057627">
    <property type="entry name" value="FN-plug_TEN1-4"/>
</dbReference>
<evidence type="ECO:0000256" key="22">
    <source>
        <dbReference type="ARBA" id="ARBA00083959"/>
    </source>
</evidence>
<feature type="domain" description="Teneurin N-terminal" evidence="27">
    <location>
        <begin position="86"/>
        <end position="219"/>
    </location>
</feature>
<comment type="similarity">
    <text evidence="5">Belongs to the tenascin family. Teneurin subfamily.</text>
</comment>
<feature type="disulfide bond" evidence="23">
    <location>
        <begin position="613"/>
        <end position="623"/>
    </location>
</feature>
<evidence type="ECO:0000256" key="6">
    <source>
        <dbReference type="ARBA" id="ARBA00022473"/>
    </source>
</evidence>
<evidence type="ECO:0000256" key="2">
    <source>
        <dbReference type="ARBA" id="ARBA00004162"/>
    </source>
</evidence>
<keyword evidence="12 25" id="KW-1133">Transmembrane helix</keyword>
<dbReference type="GeneTree" id="ENSGT01030000234566"/>
<comment type="subunit">
    <text evidence="18">Homodimer; disulfide-linked. May also form heterodimer with either TENM1 or TENM2 or TENM3.</text>
</comment>
<dbReference type="InterPro" id="IPR006530">
    <property type="entry name" value="YD"/>
</dbReference>
<dbReference type="InterPro" id="IPR000742">
    <property type="entry name" value="EGF"/>
</dbReference>
<keyword evidence="15" id="KW-0325">Glycoprotein</keyword>
<feature type="disulfide bond" evidence="23">
    <location>
        <begin position="671"/>
        <end position="680"/>
    </location>
</feature>
<dbReference type="InterPro" id="IPR022385">
    <property type="entry name" value="Rhs_assc_core"/>
</dbReference>
<dbReference type="InterPro" id="IPR056823">
    <property type="entry name" value="TEN-like_YD-shell"/>
</dbReference>
<dbReference type="InterPro" id="IPR057629">
    <property type="entry name" value="Teneurin1-4_GBD"/>
</dbReference>
<dbReference type="InterPro" id="IPR051216">
    <property type="entry name" value="Teneurin"/>
</dbReference>
<dbReference type="PANTHER" id="PTHR11219">
    <property type="entry name" value="TENEURIN AND N-ACETYLGLUCOSAMINE-1-PHOSPHODIESTER ALPHA-N-ACETYLGLUCOSAMINIDASE"/>
    <property type="match status" value="1"/>
</dbReference>
<dbReference type="InterPro" id="IPR009471">
    <property type="entry name" value="Ten_N"/>
</dbReference>
<dbReference type="Pfam" id="PF25024">
    <property type="entry name" value="EGF_TEN"/>
    <property type="match status" value="1"/>
</dbReference>
<evidence type="ECO:0000259" key="27">
    <source>
        <dbReference type="PROSITE" id="PS51361"/>
    </source>
</evidence>
<dbReference type="InterPro" id="IPR056820">
    <property type="entry name" value="TEN_TTR-like"/>
</dbReference>
<evidence type="ECO:0000313" key="28">
    <source>
        <dbReference type="Ensembl" id="ENSOKIP00005063687.1"/>
    </source>
</evidence>
<dbReference type="SUPFAM" id="SSF50952">
    <property type="entry name" value="Soluble quinoprotein glucose dehydrogenase"/>
    <property type="match status" value="1"/>
</dbReference>
<evidence type="ECO:0000256" key="11">
    <source>
        <dbReference type="ARBA" id="ARBA00022737"/>
    </source>
</evidence>
<feature type="compositionally biased region" description="Low complexity" evidence="24">
    <location>
        <begin position="121"/>
        <end position="144"/>
    </location>
</feature>
<dbReference type="GO" id="GO:0009653">
    <property type="term" value="P:anatomical structure morphogenesis"/>
    <property type="evidence" value="ECO:0007669"/>
    <property type="project" value="UniProtKB-ARBA"/>
</dbReference>
<dbReference type="GO" id="GO:0048666">
    <property type="term" value="P:neuron development"/>
    <property type="evidence" value="ECO:0007669"/>
    <property type="project" value="TreeGrafter"/>
</dbReference>
<dbReference type="InterPro" id="IPR028916">
    <property type="entry name" value="Tox-GHH_dom"/>
</dbReference>
<evidence type="ECO:0000259" key="26">
    <source>
        <dbReference type="PROSITE" id="PS50026"/>
    </source>
</evidence>
<dbReference type="SUPFAM" id="SSF49464">
    <property type="entry name" value="Carboxypeptidase regulatory domain-like"/>
    <property type="match status" value="1"/>
</dbReference>
<dbReference type="GO" id="GO:0005737">
    <property type="term" value="C:cytoplasm"/>
    <property type="evidence" value="ECO:0007669"/>
    <property type="project" value="UniProtKB-SubCell"/>
</dbReference>
<evidence type="ECO:0000256" key="9">
    <source>
        <dbReference type="ARBA" id="ARBA00022536"/>
    </source>
</evidence>
<keyword evidence="10 25" id="KW-0812">Transmembrane</keyword>
<keyword evidence="7" id="KW-1003">Cell membrane</keyword>
<dbReference type="GO" id="GO:0042803">
    <property type="term" value="F:protein homodimerization activity"/>
    <property type="evidence" value="ECO:0007669"/>
    <property type="project" value="TreeGrafter"/>
</dbReference>
<dbReference type="Pfam" id="PF25020">
    <property type="entry name" value="TTR_TEN1-4"/>
    <property type="match status" value="1"/>
</dbReference>
<dbReference type="Gene3D" id="2.10.25.10">
    <property type="entry name" value="Laminin"/>
    <property type="match status" value="6"/>
</dbReference>
<dbReference type="GO" id="GO:0043005">
    <property type="term" value="C:neuron projection"/>
    <property type="evidence" value="ECO:0007669"/>
    <property type="project" value="TreeGrafter"/>
</dbReference>
<dbReference type="InterPro" id="IPR011042">
    <property type="entry name" value="6-blade_b-propeller_TolB-like"/>
</dbReference>
<dbReference type="GO" id="GO:0005634">
    <property type="term" value="C:nucleus"/>
    <property type="evidence" value="ECO:0007669"/>
    <property type="project" value="UniProtKB-SubCell"/>
</dbReference>
<feature type="disulfide bond" evidence="23">
    <location>
        <begin position="630"/>
        <end position="639"/>
    </location>
</feature>
<keyword evidence="16" id="KW-0539">Nucleus</keyword>
<dbReference type="Gene3D" id="2.180.10.10">
    <property type="entry name" value="RHS repeat-associated core"/>
    <property type="match status" value="1"/>
</dbReference>
<dbReference type="GO" id="GO:0005886">
    <property type="term" value="C:plasma membrane"/>
    <property type="evidence" value="ECO:0007669"/>
    <property type="project" value="UniProtKB-SubCell"/>
</dbReference>
<feature type="domain" description="EGF-like" evidence="26">
    <location>
        <begin position="646"/>
        <end position="681"/>
    </location>
</feature>
<evidence type="ECO:0000256" key="16">
    <source>
        <dbReference type="ARBA" id="ARBA00023242"/>
    </source>
</evidence>
<dbReference type="FunFam" id="2.10.25.10:FF:000132">
    <property type="entry name" value="Teneurin transmembrane protein 4"/>
    <property type="match status" value="1"/>
</dbReference>
<dbReference type="Gene3D" id="2.120.10.30">
    <property type="entry name" value="TolB, C-terminal domain"/>
    <property type="match status" value="2"/>
</dbReference>
<reference evidence="28" key="2">
    <citation type="submission" date="2025-09" db="UniProtKB">
        <authorList>
            <consortium name="Ensembl"/>
        </authorList>
    </citation>
    <scope>IDENTIFICATION</scope>
</reference>
<dbReference type="Ensembl" id="ENSOKIT00005067696.1">
    <property type="protein sequence ID" value="ENSOKIP00005063687.1"/>
    <property type="gene ID" value="ENSOKIG00005025840.1"/>
</dbReference>
<evidence type="ECO:0000256" key="8">
    <source>
        <dbReference type="ARBA" id="ARBA00022490"/>
    </source>
</evidence>
<dbReference type="Pfam" id="PF24329">
    <property type="entry name" value="FN-plug_TEN1-4"/>
    <property type="match status" value="1"/>
</dbReference>
<dbReference type="FunFam" id="2.10.25.10:FF:000013">
    <property type="entry name" value="Teneurin transmembrane protein 4"/>
    <property type="match status" value="1"/>
</dbReference>
<dbReference type="FunFam" id="2.10.25.10:FF:000016">
    <property type="entry name" value="Teneurin transmembrane protein 2"/>
    <property type="match status" value="1"/>
</dbReference>
<feature type="domain" description="Teneurin N-terminal" evidence="27">
    <location>
        <begin position="1"/>
        <end position="81"/>
    </location>
</feature>
<evidence type="ECO:0000256" key="1">
    <source>
        <dbReference type="ARBA" id="ARBA00004123"/>
    </source>
</evidence>
<dbReference type="GO" id="GO:0046982">
    <property type="term" value="F:protein heterodimerization activity"/>
    <property type="evidence" value="ECO:0007669"/>
    <property type="project" value="TreeGrafter"/>
</dbReference>
<dbReference type="InterPro" id="IPR008969">
    <property type="entry name" value="CarboxyPept-like_regulatory"/>
</dbReference>
<dbReference type="NCBIfam" id="TIGR03696">
    <property type="entry name" value="Rhs_assc_core"/>
    <property type="match status" value="1"/>
</dbReference>
<dbReference type="InterPro" id="IPR056822">
    <property type="entry name" value="TEN_NHL"/>
</dbReference>
<evidence type="ECO:0000256" key="19">
    <source>
        <dbReference type="ARBA" id="ARBA00068162"/>
    </source>
</evidence>
<keyword evidence="6" id="KW-0217">Developmental protein</keyword>
<dbReference type="SMART" id="SM00181">
    <property type="entry name" value="EGF"/>
    <property type="match status" value="7"/>
</dbReference>
<protein>
    <recommendedName>
        <fullName evidence="19">Teneurin-4</fullName>
    </recommendedName>
    <alternativeName>
        <fullName evidence="21">Protein Odd Oz/ten-m homolog 4</fullName>
    </alternativeName>
    <alternativeName>
        <fullName evidence="20">Tenascin-M4</fullName>
    </alternativeName>
    <alternativeName>
        <fullName evidence="22">Teneurin transmembrane protein 4</fullName>
    </alternativeName>
</protein>
<keyword evidence="8" id="KW-0963">Cytoplasm</keyword>
<dbReference type="PANTHER" id="PTHR11219:SF9">
    <property type="entry name" value="TENEURIN-4"/>
    <property type="match status" value="1"/>
</dbReference>
<organism evidence="28 29">
    <name type="scientific">Oncorhynchus kisutch</name>
    <name type="common">Coho salmon</name>
    <name type="synonym">Salmo kisutch</name>
    <dbReference type="NCBI Taxonomy" id="8019"/>
    <lineage>
        <taxon>Eukaryota</taxon>
        <taxon>Metazoa</taxon>
        <taxon>Chordata</taxon>
        <taxon>Craniata</taxon>
        <taxon>Vertebrata</taxon>
        <taxon>Euteleostomi</taxon>
        <taxon>Actinopterygii</taxon>
        <taxon>Neopterygii</taxon>
        <taxon>Teleostei</taxon>
        <taxon>Protacanthopterygii</taxon>
        <taxon>Salmoniformes</taxon>
        <taxon>Salmonidae</taxon>
        <taxon>Salmoninae</taxon>
        <taxon>Oncorhynchus</taxon>
    </lineage>
</organism>
<dbReference type="PROSITE" id="PS00022">
    <property type="entry name" value="EGF_1"/>
    <property type="match status" value="4"/>
</dbReference>
<evidence type="ECO:0000256" key="3">
    <source>
        <dbReference type="ARBA" id="ARBA00004316"/>
    </source>
</evidence>
<evidence type="ECO:0000256" key="18">
    <source>
        <dbReference type="ARBA" id="ARBA00063448"/>
    </source>
</evidence>
<dbReference type="GO" id="GO:0007165">
    <property type="term" value="P:signal transduction"/>
    <property type="evidence" value="ECO:0007669"/>
    <property type="project" value="InterPro"/>
</dbReference>
<dbReference type="Pfam" id="PF25023">
    <property type="entry name" value="TEN_YD-shell"/>
    <property type="match status" value="1"/>
</dbReference>
<proteinExistence type="inferred from homology"/>
<evidence type="ECO:0000256" key="14">
    <source>
        <dbReference type="ARBA" id="ARBA00023157"/>
    </source>
</evidence>
<accession>A0A8C7HXN7</accession>
<dbReference type="Pfam" id="PF23538">
    <property type="entry name" value="Teneurin_ABD"/>
    <property type="match status" value="1"/>
</dbReference>
<evidence type="ECO:0000256" key="4">
    <source>
        <dbReference type="ARBA" id="ARBA00004496"/>
    </source>
</evidence>